<dbReference type="Gene3D" id="3.40.50.980">
    <property type="match status" value="4"/>
</dbReference>
<dbReference type="PANTHER" id="PTHR45527:SF1">
    <property type="entry name" value="FATTY ACID SYNTHASE"/>
    <property type="match status" value="1"/>
</dbReference>
<dbReference type="InterPro" id="IPR009081">
    <property type="entry name" value="PP-bd_ACP"/>
</dbReference>
<dbReference type="PROSITE" id="PS50042">
    <property type="entry name" value="CNMP_BINDING_3"/>
    <property type="match status" value="1"/>
</dbReference>
<comment type="cofactor">
    <cofactor evidence="1">
        <name>pantetheine 4'-phosphate</name>
        <dbReference type="ChEBI" id="CHEBI:47942"/>
    </cofactor>
</comment>
<evidence type="ECO:0000313" key="7">
    <source>
        <dbReference type="EMBL" id="MCW7754303.1"/>
    </source>
</evidence>
<feature type="domain" description="Carrier" evidence="6">
    <location>
        <begin position="1981"/>
        <end position="2061"/>
    </location>
</feature>
<keyword evidence="3" id="KW-0597">Phosphoprotein</keyword>
<dbReference type="PANTHER" id="PTHR45527">
    <property type="entry name" value="NONRIBOSOMAL PEPTIDE SYNTHETASE"/>
    <property type="match status" value="1"/>
</dbReference>
<dbReference type="SUPFAM" id="SSF51206">
    <property type="entry name" value="cAMP-binding domain-like"/>
    <property type="match status" value="1"/>
</dbReference>
<evidence type="ECO:0000256" key="4">
    <source>
        <dbReference type="ARBA" id="ARBA00022598"/>
    </source>
</evidence>
<dbReference type="InterPro" id="IPR020845">
    <property type="entry name" value="AMP-binding_CS"/>
</dbReference>
<evidence type="ECO:0000256" key="3">
    <source>
        <dbReference type="ARBA" id="ARBA00022553"/>
    </source>
</evidence>
<dbReference type="SUPFAM" id="SSF56801">
    <property type="entry name" value="Acetyl-CoA synthetase-like"/>
    <property type="match status" value="2"/>
</dbReference>
<keyword evidence="4" id="KW-0436">Ligase</keyword>
<comment type="caution">
    <text evidence="7">The sequence shown here is derived from an EMBL/GenBank/DDBJ whole genome shotgun (WGS) entry which is preliminary data.</text>
</comment>
<dbReference type="Gene3D" id="2.30.38.10">
    <property type="entry name" value="Luciferase, Domain 3"/>
    <property type="match status" value="2"/>
</dbReference>
<dbReference type="Pfam" id="PF00550">
    <property type="entry name" value="PP-binding"/>
    <property type="match status" value="2"/>
</dbReference>
<dbReference type="SMART" id="SM00823">
    <property type="entry name" value="PKS_PP"/>
    <property type="match status" value="2"/>
</dbReference>
<dbReference type="Gene3D" id="1.10.1200.10">
    <property type="entry name" value="ACP-like"/>
    <property type="match status" value="2"/>
</dbReference>
<sequence>MPAFFSLTHAEKRIYLTQKMHPESSMWNVPTSFRLPSGDGDLLFKAVQLFLKKRKDLQVRFREKDGIPQKYFSDREDIPLLMLDFSERDEKDCMTWMVKQSRTPMPMLEHPLHVFAILKGTGGLTFLYTCYHHIAMDGTSSAMAAGQILHIYKSLMEGRSPDLPDCYDTTSLVEALEAEQRYLHSETANQDKSYWLQRFDNLPEPLDFGGKPLRGPRPLQKLVRSFRPYTTQKLTDFCAEHKTSPFRVLLAAASLYFCRTLNRKDLILGSATANRHPKSLKNAMTMSVSTLALRFTVKGEESFLNLLDQSRRLVKEALAHERYPYDLLMADLRSLHGEKPDLISTSFVEFLKPDLPEGGETCWHNYGESEMALTAYFSFPGRKNIGKTGGQNAPAELIFMYQEERFEPWFMEQMASHLEAILLQGMENPHLQVRELSFLSSKERKTIIEGFNPKEAIPESRNTLPAHMEAQARRRPGARAVVWREKVLTYGELDSLSNALARKLLAMGAGPGTVVGLLMDRCPELITAQVAILKTGAAFMPIDAGYPDSRITFMLEDVAAPFLITQTRFIAEKDFQHTLLLNMDDPDIFEKETSPLPPASSPDEACVVIYTSGSTGKPKGVLLTHQGIANIILATIQADGITARDKIAKHASFSFDASLMEVFVALFSGAELHLVPEEIRLSLGPLNTFYEQNGITWSFLTTQLGEQFMEFMDNSSLSTLQVGGEKLRTFTPRSYKLRNLYGPTECCIYVTGQLIEHMEENIPIGRPMPGCRIYILDAFGHPQPPGMAGELCIAGPCVALGYHRREEKTAECFVADPFYPGERMYRSGDLASFRPDGVILHLGRMDRQVKLRGFRIELGEIENAMLEMKGIQQAAVADFKDSSNRVYLCGYYAGKGVLPKDLKKELSKRLPEYMVPLHLIPLATLPLNPSGKIDRMKLPKPEVQFTQTLEYIPPAPGLESELTAIWGDVLNQTNLSATADFFQCGGDSLRAVRLQVQLAKVLGHEVSLSDIFSCTSPKNMAAFLAKQDGTELRSIKPAAKAPWYPATTAQQQLFLLSRMEGIGCTYNMPFALHLEGPLDRKALSSALQALVQRHESLRTRFAIKEGRCVQIPEDSAALKMEFQQTGKDDLDASIRNFIRPFDPAKAPLFRVRLLAIQESDEQHHILLLDMHHLVSDGVSVGILVRELASLYGGQTLPEPLLQHKDVTVWEAGREKAAAMEHGAFWISLFADPPEASLPADKPRPPGADFAGDVHVEVLEPELSAGLQDMARKSGATLHQVLLSALSVLVGRWSDAEDLVIGTSTAGRDLPGAESLVGMFVRTLPTRHRPEGQKSFAGLLAETRDQMRRIYSHSAYPISSLYEKLGLNRGPGRHPLFDLNFVMQETGLDDALTSGNLRLAVESLPTQTAKFDISFGARLRNGSIHLSVDYRSALYQKETIARMSSHLTRILRAVTADMEAPLASIDMLGPEERHTLLHRFNPRPTPGPFWPTVSHAIALHAKNAPDKIAIVAGNQKLSYAELDKRANAAAAKLLEKGLPANSIVAVAADRSVWAVAAMLAALRAGAAYVAIDPAYPEERKNFILEDTAADFLLGSSESLQAFGFTGESMAMDQPDMGKGARDPGRAAGGHQLAYLIFTSGSTGQPKGVAIEHHSMVNFIHWYATHHGIGKDSSTAAFAAFSFDVSVVQIFAPLTAGGTLHIIPEQLRLSPPELDAYFMAENISHAHFPTQFAEQFMRMVEGRSLKTLVVGGDRLSRYRIGPYRLTNEYGPSETTMACLSYDVPAVMERPPVGSPVANYRVYILDSRGRLAPIGMPGEICVAGAGVARGYHNRPELTEKGFVPDPFAAGERMYRTGDRGRWLSSGVVEFMDRLDFQVKIRGFRIEPAEIARRMQEVEGLLESVVIAREEGSGNKVLVAYFTAKENLASETVKAYLRSVLPEYMIPVHFVGLDSMPLNVNGKIDRKKLPAPELADPSSTAGPLEARTEKEKKILACWEEVLGHRNFSPLDSFFEIGGDSLSAIALLAGLSEYFDISASDIFAHPSFAEQTKRFREVSGGRASRLLRLQEMIRPLPEDPAFAPEQQDYAEARSRISMLDTRTVRFPEHVLLTGATGTLGVDLLKELLSETSARITALIRAGSPEEGRKRLASIYHQRFQEDISLLAGDRLRVLPADLGKGYFGMDEASFTALAMDVDAILHSAALTRHYGAWEEFAEANVDSVRHIMDFAKTGKDKELHHVSTTSIAAGKVEGRSRMLFSELDLDKGQRADNFYVKSKFEAEKLLHGARKEGLAVRIYRAGNITCDSLTGALQRNVEDNAFYQQVRAYVNLGAAPDMMDTRNMTFVDQAAKAIVLLMGRPGLSGQTFHIQNPLLLQLSTALADPALELSCQATPFRDFISFVADHAGHKGFEEYVERLLLHSGWQDWLQNPAQTAAEIRADRTADILSLLGFTWKTPGPDDLRGFIRHALKDRIRMLRALAPFSSLKEESLFTLACRMKPESFGGEDRLQTEGQPIDALRFVMDGIVETYRHNRSGWIGTVRITGPGACTGEEALPPGRNPGAGSTVEAIEPVFAFSVSLADMRSLIRKDPDLGFMLLEIASGKNDQAERLFVAV</sequence>
<dbReference type="SUPFAM" id="SSF52777">
    <property type="entry name" value="CoA-dependent acyltransferases"/>
    <property type="match status" value="4"/>
</dbReference>
<evidence type="ECO:0000256" key="2">
    <source>
        <dbReference type="ARBA" id="ARBA00022450"/>
    </source>
</evidence>
<feature type="domain" description="Carrier" evidence="6">
    <location>
        <begin position="953"/>
        <end position="1028"/>
    </location>
</feature>
<keyword evidence="2" id="KW-0596">Phosphopantetheine</keyword>
<dbReference type="NCBIfam" id="TIGR01733">
    <property type="entry name" value="AA-adenyl-dom"/>
    <property type="match status" value="2"/>
</dbReference>
<dbReference type="InterPro" id="IPR000595">
    <property type="entry name" value="cNMP-bd_dom"/>
</dbReference>
<dbReference type="InterPro" id="IPR001242">
    <property type="entry name" value="Condensation_dom"/>
</dbReference>
<proteinExistence type="predicted"/>
<name>A0ABT3NA11_9BACT</name>
<dbReference type="Pfam" id="PF00501">
    <property type="entry name" value="AMP-binding"/>
    <property type="match status" value="2"/>
</dbReference>
<reference evidence="7 8" key="1">
    <citation type="submission" date="2022-11" db="EMBL/GenBank/DDBJ databases">
        <title>Desulfobotulus tamanensis H1 sp. nov. - anaerobic, alkaliphilic, sulphate reducing bacterium isolated from terrestrial mud volcano.</title>
        <authorList>
            <person name="Frolova A."/>
            <person name="Merkel A.Y."/>
            <person name="Slobodkin A.I."/>
        </authorList>
    </citation>
    <scope>NUCLEOTIDE SEQUENCE [LARGE SCALE GENOMIC DNA]</scope>
    <source>
        <strain evidence="7 8">H1</strain>
    </source>
</reference>
<dbReference type="SUPFAM" id="SSF47336">
    <property type="entry name" value="ACP-like"/>
    <property type="match status" value="2"/>
</dbReference>
<evidence type="ECO:0000259" key="6">
    <source>
        <dbReference type="PROSITE" id="PS50075"/>
    </source>
</evidence>
<dbReference type="InterPro" id="IPR036291">
    <property type="entry name" value="NAD(P)-bd_dom_sf"/>
</dbReference>
<dbReference type="CDD" id="cd00038">
    <property type="entry name" value="CAP_ED"/>
    <property type="match status" value="1"/>
</dbReference>
<gene>
    <name evidence="7" type="ORF">OOT00_09920</name>
</gene>
<dbReference type="RefSeq" id="WP_265425219.1">
    <property type="nucleotide sequence ID" value="NZ_JAPFPW010000010.1"/>
</dbReference>
<dbReference type="CDD" id="cd05930">
    <property type="entry name" value="A_NRPS"/>
    <property type="match status" value="2"/>
</dbReference>
<dbReference type="NCBIfam" id="NF003417">
    <property type="entry name" value="PRK04813.1"/>
    <property type="match status" value="2"/>
</dbReference>
<organism evidence="7 8">
    <name type="scientific">Desulfobotulus pelophilus</name>
    <dbReference type="NCBI Taxonomy" id="2823377"/>
    <lineage>
        <taxon>Bacteria</taxon>
        <taxon>Pseudomonadati</taxon>
        <taxon>Thermodesulfobacteriota</taxon>
        <taxon>Desulfobacteria</taxon>
        <taxon>Desulfobacterales</taxon>
        <taxon>Desulfobacteraceae</taxon>
        <taxon>Desulfobotulus</taxon>
    </lineage>
</organism>
<protein>
    <submittedName>
        <fullName evidence="7">Amino acid adenylation domain-containing protein</fullName>
    </submittedName>
</protein>
<dbReference type="PROSITE" id="PS00455">
    <property type="entry name" value="AMP_BINDING"/>
    <property type="match status" value="2"/>
</dbReference>
<dbReference type="Pfam" id="PF00027">
    <property type="entry name" value="cNMP_binding"/>
    <property type="match status" value="1"/>
</dbReference>
<dbReference type="InterPro" id="IPR018490">
    <property type="entry name" value="cNMP-bd_dom_sf"/>
</dbReference>
<dbReference type="Gene3D" id="3.30.300.30">
    <property type="match status" value="2"/>
</dbReference>
<dbReference type="PROSITE" id="PS50075">
    <property type="entry name" value="CARRIER"/>
    <property type="match status" value="2"/>
</dbReference>
<dbReference type="Proteomes" id="UP001209681">
    <property type="component" value="Unassembled WGS sequence"/>
</dbReference>
<dbReference type="InterPro" id="IPR013120">
    <property type="entry name" value="FAR_NAD-bd"/>
</dbReference>
<dbReference type="Gene3D" id="3.30.559.10">
    <property type="entry name" value="Chloramphenicol acetyltransferase-like domain"/>
    <property type="match status" value="2"/>
</dbReference>
<dbReference type="PROSITE" id="PS00012">
    <property type="entry name" value="PHOSPHOPANTETHEINE"/>
    <property type="match status" value="1"/>
</dbReference>
<dbReference type="EMBL" id="JAPFPW010000010">
    <property type="protein sequence ID" value="MCW7754303.1"/>
    <property type="molecule type" value="Genomic_DNA"/>
</dbReference>
<dbReference type="InterPro" id="IPR000873">
    <property type="entry name" value="AMP-dep_synth/lig_dom"/>
</dbReference>
<dbReference type="Pfam" id="PF07993">
    <property type="entry name" value="NAD_binding_4"/>
    <property type="match status" value="1"/>
</dbReference>
<accession>A0ABT3NA11</accession>
<dbReference type="InterPro" id="IPR006162">
    <property type="entry name" value="Ppantetheine_attach_site"/>
</dbReference>
<keyword evidence="8" id="KW-1185">Reference proteome</keyword>
<feature type="domain" description="Cyclic nucleotide-binding" evidence="5">
    <location>
        <begin position="2478"/>
        <end position="2589"/>
    </location>
</feature>
<dbReference type="InterPro" id="IPR036736">
    <property type="entry name" value="ACP-like_sf"/>
</dbReference>
<dbReference type="Pfam" id="PF13193">
    <property type="entry name" value="AMP-binding_C"/>
    <property type="match status" value="1"/>
</dbReference>
<dbReference type="Gene3D" id="3.40.50.720">
    <property type="entry name" value="NAD(P)-binding Rossmann-like Domain"/>
    <property type="match status" value="1"/>
</dbReference>
<dbReference type="CDD" id="cd19531">
    <property type="entry name" value="LCL_NRPS-like"/>
    <property type="match status" value="1"/>
</dbReference>
<dbReference type="Pfam" id="PF00668">
    <property type="entry name" value="Condensation"/>
    <property type="match status" value="2"/>
</dbReference>
<dbReference type="InterPro" id="IPR025110">
    <property type="entry name" value="AMP-bd_C"/>
</dbReference>
<dbReference type="Gene3D" id="3.30.559.30">
    <property type="entry name" value="Nonribosomal peptide synthetase, condensation domain"/>
    <property type="match status" value="2"/>
</dbReference>
<dbReference type="InterPro" id="IPR010071">
    <property type="entry name" value="AA_adenyl_dom"/>
</dbReference>
<dbReference type="InterPro" id="IPR014710">
    <property type="entry name" value="RmlC-like_jellyroll"/>
</dbReference>
<dbReference type="InterPro" id="IPR045851">
    <property type="entry name" value="AMP-bd_C_sf"/>
</dbReference>
<dbReference type="Gene3D" id="2.60.120.10">
    <property type="entry name" value="Jelly Rolls"/>
    <property type="match status" value="1"/>
</dbReference>
<dbReference type="InterPro" id="IPR023213">
    <property type="entry name" value="CAT-like_dom_sf"/>
</dbReference>
<dbReference type="InterPro" id="IPR020806">
    <property type="entry name" value="PKS_PP-bd"/>
</dbReference>
<evidence type="ECO:0000259" key="5">
    <source>
        <dbReference type="PROSITE" id="PS50042"/>
    </source>
</evidence>
<dbReference type="SUPFAM" id="SSF51735">
    <property type="entry name" value="NAD(P)-binding Rossmann-fold domains"/>
    <property type="match status" value="1"/>
</dbReference>
<evidence type="ECO:0000256" key="1">
    <source>
        <dbReference type="ARBA" id="ARBA00001957"/>
    </source>
</evidence>
<evidence type="ECO:0000313" key="8">
    <source>
        <dbReference type="Proteomes" id="UP001209681"/>
    </source>
</evidence>